<dbReference type="AlphaFoldDB" id="A0A6J4VEH1"/>
<accession>A0A6J4VEH1</accession>
<evidence type="ECO:0000313" key="1">
    <source>
        <dbReference type="EMBL" id="CAA9576443.1"/>
    </source>
</evidence>
<organism evidence="1">
    <name type="scientific">uncultured Synechococcales cyanobacterium</name>
    <dbReference type="NCBI Taxonomy" id="1936017"/>
    <lineage>
        <taxon>Bacteria</taxon>
        <taxon>Bacillati</taxon>
        <taxon>Cyanobacteriota</taxon>
        <taxon>Cyanophyceae</taxon>
        <taxon>Synechococcales</taxon>
        <taxon>environmental samples</taxon>
    </lineage>
</organism>
<sequence>MILSSILYSLSLHLTVKSRIFDFLNFANFYLELCFSTGIPQGFPNYCQGFPQKQKGFPQATTLRSGFATLLGMFRLWRDFSQKSKRYIKLYVQNDSKPAKFFI</sequence>
<protein>
    <submittedName>
        <fullName evidence="1">Uncharacterized protein</fullName>
    </submittedName>
</protein>
<proteinExistence type="predicted"/>
<name>A0A6J4VEH1_9CYAN</name>
<reference evidence="1" key="1">
    <citation type="submission" date="2020-02" db="EMBL/GenBank/DDBJ databases">
        <authorList>
            <person name="Meier V. D."/>
        </authorList>
    </citation>
    <scope>NUCLEOTIDE SEQUENCE</scope>
    <source>
        <strain evidence="1">AVDCRST_MAG81</strain>
    </source>
</reference>
<dbReference type="EMBL" id="CADCWO010000126">
    <property type="protein sequence ID" value="CAA9576443.1"/>
    <property type="molecule type" value="Genomic_DNA"/>
</dbReference>
<gene>
    <name evidence="1" type="ORF">AVDCRST_MAG81-2428</name>
</gene>